<dbReference type="EMBL" id="JBANMG010000009">
    <property type="protein sequence ID" value="KAK6948959.1"/>
    <property type="molecule type" value="Genomic_DNA"/>
</dbReference>
<protein>
    <submittedName>
        <fullName evidence="2">Uncharacterized protein</fullName>
    </submittedName>
</protein>
<proteinExistence type="predicted"/>
<accession>A0AAX6M8H5</accession>
<keyword evidence="3" id="KW-1185">Reference proteome</keyword>
<dbReference type="Proteomes" id="UP001369815">
    <property type="component" value="Unassembled WGS sequence"/>
</dbReference>
<dbReference type="AlphaFoldDB" id="A0AAX6M8H5"/>
<sequence>MDFPQEGESIYYRFQAAFSRDSYGNLLYCTGPQEARIRRHWHTISADLCNWNDTVSVERTPYYCAELDDDLRGLQLYELYQSSNRSFTGIILDNLTNPTDGKREFEAFFNRLLLRQANFAITYQSSSPGPSDLYTELITEKLVSLFDTYLRYQGEDDKWRDSGRDYFKKRVHHFTSQGRKLELCLPAFPCKSSNTDKVTGKDPDRGEQLALEHLHGFVEAIEAIYSAGAKLWIISDGHVFSDCIGVDDKDVDAYSQKLIKMNREIGLQKGNVDRVAFKSLVELFELERYNSPSKLAKIGNLDIPAINHYVQTRITTEAELCRRLLMAGCQSQKSVLRSRIESQEAGVLALYRGFSRFMLEDLELHPFTRTMSRSKQKKLSAKVAFEMIMRNQAYSNLVELLFPNHIRLSIHAHNNAGPKFGVQLFDPKFVRAVESLSPHSSSMTSRDLLHIPTPWHNCVVKVAGSEMIYVTKAKIVRDALAAGEMTGKLATQDDEIEPSRAVYFALCITGHGGADDRRREALKREKIHSEPSKNVKPRGGRTS</sequence>
<feature type="compositionally biased region" description="Basic and acidic residues" evidence="1">
    <location>
        <begin position="515"/>
        <end position="533"/>
    </location>
</feature>
<reference evidence="2 3" key="1">
    <citation type="journal article" date="2024" name="Front Chem Biol">
        <title>Unveiling the potential of Daldinia eschscholtzii MFLUCC 19-0629 through bioactivity and bioinformatics studies for enhanced sustainable agriculture production.</title>
        <authorList>
            <person name="Brooks S."/>
            <person name="Weaver J.A."/>
            <person name="Klomchit A."/>
            <person name="Alharthi S.A."/>
            <person name="Onlamun T."/>
            <person name="Nurani R."/>
            <person name="Vong T.K."/>
            <person name="Alberti F."/>
            <person name="Greco C."/>
        </authorList>
    </citation>
    <scope>NUCLEOTIDE SEQUENCE [LARGE SCALE GENOMIC DNA]</scope>
    <source>
        <strain evidence="2">MFLUCC 19-0629</strain>
    </source>
</reference>
<organism evidence="2 3">
    <name type="scientific">Daldinia eschscholtzii</name>
    <dbReference type="NCBI Taxonomy" id="292717"/>
    <lineage>
        <taxon>Eukaryota</taxon>
        <taxon>Fungi</taxon>
        <taxon>Dikarya</taxon>
        <taxon>Ascomycota</taxon>
        <taxon>Pezizomycotina</taxon>
        <taxon>Sordariomycetes</taxon>
        <taxon>Xylariomycetidae</taxon>
        <taxon>Xylariales</taxon>
        <taxon>Hypoxylaceae</taxon>
        <taxon>Daldinia</taxon>
    </lineage>
</organism>
<dbReference type="PANTHER" id="PTHR37285:SF5">
    <property type="entry name" value="SPORE WALL MATURATION PROTEIN DIT1"/>
    <property type="match status" value="1"/>
</dbReference>
<evidence type="ECO:0000313" key="3">
    <source>
        <dbReference type="Proteomes" id="UP001369815"/>
    </source>
</evidence>
<feature type="region of interest" description="Disordered" evidence="1">
    <location>
        <begin position="515"/>
        <end position="543"/>
    </location>
</feature>
<dbReference type="PANTHER" id="PTHR37285">
    <property type="entry name" value="SPORE WALL MATURATION PROTEIN DIT1"/>
    <property type="match status" value="1"/>
</dbReference>
<name>A0AAX6M8H5_9PEZI</name>
<evidence type="ECO:0000256" key="1">
    <source>
        <dbReference type="SAM" id="MobiDB-lite"/>
    </source>
</evidence>
<dbReference type="InterPro" id="IPR007817">
    <property type="entry name" value="Isocyanide_synthase_DIT1"/>
</dbReference>
<dbReference type="Pfam" id="PF05141">
    <property type="entry name" value="DIT1_PvcA"/>
    <property type="match status" value="1"/>
</dbReference>
<gene>
    <name evidence="2" type="ORF">Daesc_009031</name>
</gene>
<evidence type="ECO:0000313" key="2">
    <source>
        <dbReference type="EMBL" id="KAK6948959.1"/>
    </source>
</evidence>
<comment type="caution">
    <text evidence="2">The sequence shown here is derived from an EMBL/GenBank/DDBJ whole genome shotgun (WGS) entry which is preliminary data.</text>
</comment>